<evidence type="ECO:0000256" key="1">
    <source>
        <dbReference type="ARBA" id="ARBA00038310"/>
    </source>
</evidence>
<sequence>MPKIDAHQHFWNYDPVRHDWINDDMEIIRQDFLPDDLDPILHEYGFNGCVAVQADQTETENHFLLEQAINNDFIKGVVGWLDFKADNVEERLAYYKQFEKLKGFRHILQGEADRAYMLNADFKRGISKLKQFGYIYDILIYTDQLGYANEFAAAFPDQPFVIDHLAKPKIKDGDIDEWAKDMKAIAKNKNVSCKVSGMVTEADWRNWKTEDFTPYLDVVFEAFGADRLMFGSDWPVCRVAATYGETLGIAEAYIAKLSKTEQDKFWGDNAIKFYGL</sequence>
<comment type="caution">
    <text evidence="3">The sequence shown here is derived from an EMBL/GenBank/DDBJ whole genome shotgun (WGS) entry which is preliminary data.</text>
</comment>
<protein>
    <submittedName>
        <fullName evidence="3">Amidohydrolase family protein</fullName>
    </submittedName>
</protein>
<organism evidence="3 4">
    <name type="scientific">Mucilaginibacter corticis</name>
    <dbReference type="NCBI Taxonomy" id="2597670"/>
    <lineage>
        <taxon>Bacteria</taxon>
        <taxon>Pseudomonadati</taxon>
        <taxon>Bacteroidota</taxon>
        <taxon>Sphingobacteriia</taxon>
        <taxon>Sphingobacteriales</taxon>
        <taxon>Sphingobacteriaceae</taxon>
        <taxon>Mucilaginibacter</taxon>
    </lineage>
</organism>
<keyword evidence="4" id="KW-1185">Reference proteome</keyword>
<dbReference type="Gene3D" id="3.20.20.140">
    <property type="entry name" value="Metal-dependent hydrolases"/>
    <property type="match status" value="1"/>
</dbReference>
<dbReference type="InterPro" id="IPR032466">
    <property type="entry name" value="Metal_Hydrolase"/>
</dbReference>
<evidence type="ECO:0000259" key="2">
    <source>
        <dbReference type="Pfam" id="PF04909"/>
    </source>
</evidence>
<dbReference type="PANTHER" id="PTHR43569">
    <property type="entry name" value="AMIDOHYDROLASE"/>
    <property type="match status" value="1"/>
</dbReference>
<dbReference type="InterPro" id="IPR052350">
    <property type="entry name" value="Metallo-dep_Lactonases"/>
</dbReference>
<dbReference type="AlphaFoldDB" id="A0A556MG26"/>
<gene>
    <name evidence="3" type="ORF">FO440_20460</name>
</gene>
<dbReference type="RefSeq" id="WP_144250158.1">
    <property type="nucleotide sequence ID" value="NZ_VLPK01000004.1"/>
</dbReference>
<proteinExistence type="inferred from homology"/>
<dbReference type="OrthoDB" id="5450317at2"/>
<keyword evidence="3" id="KW-0378">Hydrolase</keyword>
<dbReference type="PANTHER" id="PTHR43569:SF2">
    <property type="entry name" value="AMIDOHYDROLASE-RELATED DOMAIN-CONTAINING PROTEIN"/>
    <property type="match status" value="1"/>
</dbReference>
<dbReference type="GO" id="GO:0016787">
    <property type="term" value="F:hydrolase activity"/>
    <property type="evidence" value="ECO:0007669"/>
    <property type="project" value="UniProtKB-KW"/>
</dbReference>
<evidence type="ECO:0000313" key="4">
    <source>
        <dbReference type="Proteomes" id="UP000318733"/>
    </source>
</evidence>
<name>A0A556MG26_9SPHI</name>
<dbReference type="Pfam" id="PF04909">
    <property type="entry name" value="Amidohydro_2"/>
    <property type="match status" value="1"/>
</dbReference>
<comment type="similarity">
    <text evidence="1">Belongs to the metallo-dependent hydrolases superfamily.</text>
</comment>
<reference evidence="3 4" key="1">
    <citation type="submission" date="2019-07" db="EMBL/GenBank/DDBJ databases">
        <authorList>
            <person name="Huq M.A."/>
        </authorList>
    </citation>
    <scope>NUCLEOTIDE SEQUENCE [LARGE SCALE GENOMIC DNA]</scope>
    <source>
        <strain evidence="3 4">MAH-19</strain>
    </source>
</reference>
<dbReference type="SUPFAM" id="SSF51556">
    <property type="entry name" value="Metallo-dependent hydrolases"/>
    <property type="match status" value="1"/>
</dbReference>
<dbReference type="EMBL" id="VLPK01000004">
    <property type="protein sequence ID" value="TSJ38877.1"/>
    <property type="molecule type" value="Genomic_DNA"/>
</dbReference>
<evidence type="ECO:0000313" key="3">
    <source>
        <dbReference type="EMBL" id="TSJ38877.1"/>
    </source>
</evidence>
<dbReference type="InterPro" id="IPR006680">
    <property type="entry name" value="Amidohydro-rel"/>
</dbReference>
<feature type="domain" description="Amidohydrolase-related" evidence="2">
    <location>
        <begin position="4"/>
        <end position="276"/>
    </location>
</feature>
<dbReference type="Proteomes" id="UP000318733">
    <property type="component" value="Unassembled WGS sequence"/>
</dbReference>
<accession>A0A556MG26</accession>